<accession>A0A938WR63</accession>
<evidence type="ECO:0000313" key="1">
    <source>
        <dbReference type="EMBL" id="MBM6662643.1"/>
    </source>
</evidence>
<reference evidence="1 2" key="1">
    <citation type="journal article" date="2021" name="Sci. Rep.">
        <title>The distribution of antibiotic resistance genes in chicken gut microbiota commensals.</title>
        <authorList>
            <person name="Juricova H."/>
            <person name="Matiasovicova J."/>
            <person name="Kubasova T."/>
            <person name="Cejkova D."/>
            <person name="Rychlik I."/>
        </authorList>
    </citation>
    <scope>NUCLEOTIDE SEQUENCE [LARGE SCALE GENOMIC DNA]</scope>
    <source>
        <strain evidence="1 2">An819</strain>
    </source>
</reference>
<organism evidence="1 2">
    <name type="scientific">Marseilla massiliensis</name>
    <dbReference type="NCBI Taxonomy" id="1841864"/>
    <lineage>
        <taxon>Bacteria</taxon>
        <taxon>Pseudomonadati</taxon>
        <taxon>Bacteroidota</taxon>
        <taxon>Bacteroidia</taxon>
        <taxon>Bacteroidales</taxon>
        <taxon>Prevotellaceae</taxon>
        <taxon>Marseilla</taxon>
    </lineage>
</organism>
<dbReference type="InterPro" id="IPR025935">
    <property type="entry name" value="AbiH"/>
</dbReference>
<keyword evidence="2" id="KW-1185">Reference proteome</keyword>
<dbReference type="EMBL" id="JACJJL010000026">
    <property type="protein sequence ID" value="MBM6662643.1"/>
    <property type="molecule type" value="Genomic_DNA"/>
</dbReference>
<comment type="caution">
    <text evidence="1">The sequence shown here is derived from an EMBL/GenBank/DDBJ whole genome shotgun (WGS) entry which is preliminary data.</text>
</comment>
<evidence type="ECO:0000313" key="2">
    <source>
        <dbReference type="Proteomes" id="UP000764045"/>
    </source>
</evidence>
<proteinExistence type="predicted"/>
<dbReference type="Proteomes" id="UP000764045">
    <property type="component" value="Unassembled WGS sequence"/>
</dbReference>
<dbReference type="Pfam" id="PF14253">
    <property type="entry name" value="AbiH"/>
    <property type="match status" value="1"/>
</dbReference>
<name>A0A938WR63_9BACT</name>
<gene>
    <name evidence="1" type="ORF">H6B30_12915</name>
</gene>
<dbReference type="RefSeq" id="WP_205111262.1">
    <property type="nucleotide sequence ID" value="NZ_JACJJL010000026.1"/>
</dbReference>
<protein>
    <submittedName>
        <fullName evidence="1">Bacteriophage abortive infection AbiH family protein</fullName>
    </submittedName>
</protein>
<sequence length="299" mass="35940">MKHLYIIGNGFDIHTGLATRYVDFQLWLENNYPFIYENMQAVYDIDAEWWNDFEVQLGNLDINKFVSKFTPPAKPIDEIIAEAKRKRKFEERYNIPPSLHFDSYCAKRLKGLLDVLQFCFEKWVDNCQRLITDPKYIHIEKEDSFFINFNYTDVLEMLYKIPEERVLHIHGRSSKHERLIYGHNKFLLGSSTSDDKEQVSFELNKYHKNPYELIFKHQELQKILKDVEYVHIYGFSFSAVDEDYMDWFFNNVPATSQWEVSWFSNEDKNRIDKFILDHWSLKDRLKTIKLEEISQTGKP</sequence>
<dbReference type="AlphaFoldDB" id="A0A938WR63"/>